<gene>
    <name evidence="1" type="ORF">O1611_g10534</name>
</gene>
<keyword evidence="2" id="KW-1185">Reference proteome</keyword>
<reference evidence="1" key="1">
    <citation type="submission" date="2022-12" db="EMBL/GenBank/DDBJ databases">
        <title>Genome Sequence of Lasiodiplodia mahajangana.</title>
        <authorList>
            <person name="Buettner E."/>
        </authorList>
    </citation>
    <scope>NUCLEOTIDE SEQUENCE</scope>
    <source>
        <strain evidence="1">VT137</strain>
    </source>
</reference>
<name>A0ACC2IX36_9PEZI</name>
<protein>
    <submittedName>
        <fullName evidence="1">Uncharacterized protein</fullName>
    </submittedName>
</protein>
<dbReference type="Proteomes" id="UP001153332">
    <property type="component" value="Unassembled WGS sequence"/>
</dbReference>
<comment type="caution">
    <text evidence="1">The sequence shown here is derived from an EMBL/GenBank/DDBJ whole genome shotgun (WGS) entry which is preliminary data.</text>
</comment>
<dbReference type="EMBL" id="JAPUUL010004301">
    <property type="protein sequence ID" value="KAJ8119781.1"/>
    <property type="molecule type" value="Genomic_DNA"/>
</dbReference>
<sequence length="174" mass="17918">MSNASSISSNGLDSMPGSYTGVNRGAEDPYSSAVSLGEQSDQGDSASSEPLFNFRSLAEVVGVSIDGDGGPADGSSQKHGGKLDDGAHGEHVEHIEHIEQATEPLTKEAGGGSDNASKTEGTDSTFSCIGARQGESPPNVVVTPDTPAPVDDDHGDSKQLGNFDSRERSREVTQ</sequence>
<evidence type="ECO:0000313" key="1">
    <source>
        <dbReference type="EMBL" id="KAJ8119781.1"/>
    </source>
</evidence>
<evidence type="ECO:0000313" key="2">
    <source>
        <dbReference type="Proteomes" id="UP001153332"/>
    </source>
</evidence>
<accession>A0ACC2IX36</accession>
<proteinExistence type="predicted"/>
<organism evidence="1 2">
    <name type="scientific">Lasiodiplodia mahajangana</name>
    <dbReference type="NCBI Taxonomy" id="1108764"/>
    <lineage>
        <taxon>Eukaryota</taxon>
        <taxon>Fungi</taxon>
        <taxon>Dikarya</taxon>
        <taxon>Ascomycota</taxon>
        <taxon>Pezizomycotina</taxon>
        <taxon>Dothideomycetes</taxon>
        <taxon>Dothideomycetes incertae sedis</taxon>
        <taxon>Botryosphaeriales</taxon>
        <taxon>Botryosphaeriaceae</taxon>
        <taxon>Lasiodiplodia</taxon>
    </lineage>
</organism>